<keyword evidence="1" id="KW-1133">Transmembrane helix</keyword>
<organism evidence="2">
    <name type="scientific">Rhizobium leguminosarum</name>
    <dbReference type="NCBI Taxonomy" id="384"/>
    <lineage>
        <taxon>Bacteria</taxon>
        <taxon>Pseudomonadati</taxon>
        <taxon>Pseudomonadota</taxon>
        <taxon>Alphaproteobacteria</taxon>
        <taxon>Hyphomicrobiales</taxon>
        <taxon>Rhizobiaceae</taxon>
        <taxon>Rhizobium/Agrobacterium group</taxon>
        <taxon>Rhizobium</taxon>
    </lineage>
</organism>
<feature type="transmembrane region" description="Helical" evidence="1">
    <location>
        <begin position="20"/>
        <end position="41"/>
    </location>
</feature>
<keyword evidence="1" id="KW-0472">Membrane</keyword>
<dbReference type="Gene3D" id="3.30.420.40">
    <property type="match status" value="1"/>
</dbReference>
<evidence type="ECO:0000256" key="1">
    <source>
        <dbReference type="SAM" id="Phobius"/>
    </source>
</evidence>
<dbReference type="AlphaFoldDB" id="A0A179BKB2"/>
<proteinExistence type="predicted"/>
<evidence type="ECO:0008006" key="3">
    <source>
        <dbReference type="Google" id="ProtNLM"/>
    </source>
</evidence>
<name>A0A179BKB2_RHILE</name>
<dbReference type="InterPro" id="IPR043129">
    <property type="entry name" value="ATPase_NBD"/>
</dbReference>
<dbReference type="SUPFAM" id="SSF53067">
    <property type="entry name" value="Actin-like ATPase domain"/>
    <property type="match status" value="1"/>
</dbReference>
<dbReference type="EMBL" id="LWBS01000368">
    <property type="protein sequence ID" value="OAP91715.1"/>
    <property type="molecule type" value="Genomic_DNA"/>
</dbReference>
<evidence type="ECO:0000313" key="2">
    <source>
        <dbReference type="EMBL" id="OAP91715.1"/>
    </source>
</evidence>
<keyword evidence="1" id="KW-0812">Transmembrane</keyword>
<reference evidence="2" key="1">
    <citation type="submission" date="2016-04" db="EMBL/GenBank/DDBJ databases">
        <title>Fast-growing isolate from the root nodules of Vavilovia formosa.</title>
        <authorList>
            <person name="Kimeklis A."/>
            <person name="Safronova V."/>
            <person name="Belimov A."/>
            <person name="Andronov E."/>
        </authorList>
    </citation>
    <scope>NUCLEOTIDE SEQUENCE [LARGE SCALE GENOMIC DNA]</scope>
    <source>
        <strain evidence="2">Vaf-46</strain>
    </source>
</reference>
<protein>
    <recommendedName>
        <fullName evidence="3">Carbohydrate kinase FGGY C-terminal domain-containing protein</fullName>
    </recommendedName>
</protein>
<sequence>MLGVPVTVARSRETGALGAAIAAGTGVGVFADFGAGAAAMVRPERHYRPDVSLKAHYARRSALYQDIAEAMDTLWRRLTAVPSVTAGAAE</sequence>
<gene>
    <name evidence="2" type="ORF">A4U53_40295</name>
</gene>
<comment type="caution">
    <text evidence="2">The sequence shown here is derived from an EMBL/GenBank/DDBJ whole genome shotgun (WGS) entry which is preliminary data.</text>
</comment>
<accession>A0A179BKB2</accession>